<comment type="caution">
    <text evidence="2">The sequence shown here is derived from an EMBL/GenBank/DDBJ whole genome shotgun (WGS) entry which is preliminary data.</text>
</comment>
<proteinExistence type="predicted"/>
<feature type="region of interest" description="Disordered" evidence="1">
    <location>
        <begin position="439"/>
        <end position="464"/>
    </location>
</feature>
<organism evidence="2">
    <name type="scientific">Tanacetum cinerariifolium</name>
    <name type="common">Dalmatian daisy</name>
    <name type="synonym">Chrysanthemum cinerariifolium</name>
    <dbReference type="NCBI Taxonomy" id="118510"/>
    <lineage>
        <taxon>Eukaryota</taxon>
        <taxon>Viridiplantae</taxon>
        <taxon>Streptophyta</taxon>
        <taxon>Embryophyta</taxon>
        <taxon>Tracheophyta</taxon>
        <taxon>Spermatophyta</taxon>
        <taxon>Magnoliopsida</taxon>
        <taxon>eudicotyledons</taxon>
        <taxon>Gunneridae</taxon>
        <taxon>Pentapetalae</taxon>
        <taxon>asterids</taxon>
        <taxon>campanulids</taxon>
        <taxon>Asterales</taxon>
        <taxon>Asteraceae</taxon>
        <taxon>Asteroideae</taxon>
        <taxon>Anthemideae</taxon>
        <taxon>Anthemidinae</taxon>
        <taxon>Tanacetum</taxon>
    </lineage>
</organism>
<name>A0A6L2JFG3_TANCI</name>
<gene>
    <name evidence="2" type="ORF">Tci_007634</name>
</gene>
<dbReference type="AlphaFoldDB" id="A0A6L2JFG3"/>
<dbReference type="EMBL" id="BKCJ010000716">
    <property type="protein sequence ID" value="GEU35656.1"/>
    <property type="molecule type" value="Genomic_DNA"/>
</dbReference>
<accession>A0A6L2JFG3</accession>
<protein>
    <submittedName>
        <fullName evidence="2">Uncharacterized protein</fullName>
    </submittedName>
</protein>
<reference evidence="2" key="1">
    <citation type="journal article" date="2019" name="Sci. Rep.">
        <title>Draft genome of Tanacetum cinerariifolium, the natural source of mosquito coil.</title>
        <authorList>
            <person name="Yamashiro T."/>
            <person name="Shiraishi A."/>
            <person name="Satake H."/>
            <person name="Nakayama K."/>
        </authorList>
    </citation>
    <scope>NUCLEOTIDE SEQUENCE</scope>
</reference>
<evidence type="ECO:0000256" key="1">
    <source>
        <dbReference type="SAM" id="MobiDB-lite"/>
    </source>
</evidence>
<evidence type="ECO:0000313" key="2">
    <source>
        <dbReference type="EMBL" id="GEU35656.1"/>
    </source>
</evidence>
<sequence length="464" mass="52848">MSAKRTAWNEFSSSMASAVICLATGRKFNLSKYISDSLVRNVDSPSKFLMYLRFLQLMINAQVGDVSSHTAKYTSPALTQKVFANMMRVGKRFSGVDTPLFDGMLVPQQGQDVEDAAESEDDHNEKVANLEQDKIAQAIKITKLKQRVRRLEKKRKLKSSGLKRLRKVGIAQIVESLADTVMDDQEDASKQEEIAELDADKDVTLVDAEEYMTADVQGRLAESQAKVYRLDLEHAKKVLSMQDTDEAEPAEVEEVIEVVTAAKLMTEVVTTAATTITVAHVPKASTPRRKKGVVIHDPEETATPSVILHSKVKSKDKGKGILIEETKPLKRQAQIEQDKAFSRQLEAELNANINWRDVVDQVKRKEKQDNTVMRYQDLKRIPVSEAQARKNMMVYLKNMDGFKMDFFKGMTYTDIRPIFEKHYNYIQAFLEKGEKEIEEEESKRKSESYEQRVAKKQRIDKEEE</sequence>